<dbReference type="EMBL" id="JAFEMO010000005">
    <property type="protein sequence ID" value="KAH7570727.1"/>
    <property type="molecule type" value="Genomic_DNA"/>
</dbReference>
<evidence type="ECO:0000256" key="3">
    <source>
        <dbReference type="SAM" id="SignalP"/>
    </source>
</evidence>
<dbReference type="PANTHER" id="PTHR33076">
    <property type="entry name" value="NON-SPECIFIC LIPID-TRANSFER PROTEIN 2-RELATED"/>
    <property type="match status" value="1"/>
</dbReference>
<evidence type="ECO:0000313" key="5">
    <source>
        <dbReference type="EMBL" id="KAH7570727.1"/>
    </source>
</evidence>
<dbReference type="InterPro" id="IPR000528">
    <property type="entry name" value="Plant_nsLTP"/>
</dbReference>
<accession>A0ABQ8I274</accession>
<dbReference type="CDD" id="cd01960">
    <property type="entry name" value="nsLTP1"/>
    <property type="match status" value="1"/>
</dbReference>
<keyword evidence="6" id="KW-1185">Reference proteome</keyword>
<dbReference type="Gene3D" id="1.10.110.10">
    <property type="entry name" value="Plant lipid-transfer and hydrophobic proteins"/>
    <property type="match status" value="1"/>
</dbReference>
<comment type="caution">
    <text evidence="5">The sequence shown here is derived from an EMBL/GenBank/DDBJ whole genome shotgun (WGS) entry which is preliminary data.</text>
</comment>
<comment type="function">
    <text evidence="2">Plant non-specific lipid-transfer proteins transfer phospholipids as well as galactolipids across membranes. May play a role in wax or cutin deposition in the cell walls of expanding epidermal cells and certain secretory tissues.</text>
</comment>
<evidence type="ECO:0000256" key="2">
    <source>
        <dbReference type="RuleBase" id="RU000628"/>
    </source>
</evidence>
<feature type="domain" description="Bifunctional inhibitor/plant lipid transfer protein/seed storage helical" evidence="4">
    <location>
        <begin position="43"/>
        <end position="126"/>
    </location>
</feature>
<evidence type="ECO:0000313" key="6">
    <source>
        <dbReference type="Proteomes" id="UP000827721"/>
    </source>
</evidence>
<reference evidence="5 6" key="1">
    <citation type="submission" date="2021-02" db="EMBL/GenBank/DDBJ databases">
        <title>Plant Genome Project.</title>
        <authorList>
            <person name="Zhang R.-G."/>
        </authorList>
    </citation>
    <scope>NUCLEOTIDE SEQUENCE [LARGE SCALE GENOMIC DNA]</scope>
    <source>
        <tissue evidence="5">Leaves</tissue>
    </source>
</reference>
<feature type="signal peptide" evidence="3">
    <location>
        <begin position="1"/>
        <end position="39"/>
    </location>
</feature>
<dbReference type="InterPro" id="IPR036312">
    <property type="entry name" value="Bifun_inhib/LTP/seed_sf"/>
</dbReference>
<organism evidence="5 6">
    <name type="scientific">Xanthoceras sorbifolium</name>
    <dbReference type="NCBI Taxonomy" id="99658"/>
    <lineage>
        <taxon>Eukaryota</taxon>
        <taxon>Viridiplantae</taxon>
        <taxon>Streptophyta</taxon>
        <taxon>Embryophyta</taxon>
        <taxon>Tracheophyta</taxon>
        <taxon>Spermatophyta</taxon>
        <taxon>Magnoliopsida</taxon>
        <taxon>eudicotyledons</taxon>
        <taxon>Gunneridae</taxon>
        <taxon>Pentapetalae</taxon>
        <taxon>rosids</taxon>
        <taxon>malvids</taxon>
        <taxon>Sapindales</taxon>
        <taxon>Sapindaceae</taxon>
        <taxon>Xanthoceroideae</taxon>
        <taxon>Xanthoceras</taxon>
    </lineage>
</organism>
<dbReference type="Proteomes" id="UP000827721">
    <property type="component" value="Unassembled WGS sequence"/>
</dbReference>
<dbReference type="Pfam" id="PF00234">
    <property type="entry name" value="Tryp_alpha_amyl"/>
    <property type="match status" value="1"/>
</dbReference>
<protein>
    <recommendedName>
        <fullName evidence="2">Non-specific lipid-transfer protein</fullName>
    </recommendedName>
</protein>
<name>A0ABQ8I274_9ROSI</name>
<keyword evidence="2" id="KW-0813">Transport</keyword>
<evidence type="ECO:0000256" key="1">
    <source>
        <dbReference type="ARBA" id="ARBA00009748"/>
    </source>
</evidence>
<gene>
    <name evidence="5" type="ORF">JRO89_XS05G0167500</name>
</gene>
<dbReference type="PRINTS" id="PR00382">
    <property type="entry name" value="LIPIDTRNSFER"/>
</dbReference>
<feature type="chain" id="PRO_5045239664" description="Non-specific lipid-transfer protein" evidence="3">
    <location>
        <begin position="40"/>
        <end position="403"/>
    </location>
</feature>
<dbReference type="SUPFAM" id="SSF47699">
    <property type="entry name" value="Bifunctional inhibitor/lipid-transfer protein/seed storage 2S albumin"/>
    <property type="match status" value="1"/>
</dbReference>
<proteinExistence type="inferred from homology"/>
<sequence length="403" mass="43999">MKSKLKLFSYFSFTMNNPRILVSAMAALMLLLLTPESEAAITCSDVLKDLRPCVNYLTNGTGKPPAACCAGAKALSSAVSSPADKKTACGCIKNAAQKMNPNAQLAQALPGNCGITLPINSDESPTGSNILTTSSTGTSEEVQSFNSVHDNPNLKITSQLLDGLNYGRWAQLVKLYVGGHRKIRFLLGTEKEHALTDAKHAKWFSNDSMKVYSQRENNARTFQFSSEIENFKHGTQSPGTYYGSFDWPEKELSLYDSFIDWLASAVGATTPLPSTTVEIYENTMEKNRVFQFLAGLNSEFEYARDAYASYPSGFQQFLPIKKCDRCGKWGYLKATCHALHDRPPGYQSPLSQPAANFSANFSVQESSASSSLSQDEINSPRSQAVSVANGATTPIAKGLYHDY</sequence>
<dbReference type="SMART" id="SM00499">
    <property type="entry name" value="AAI"/>
    <property type="match status" value="1"/>
</dbReference>
<dbReference type="InterPro" id="IPR016140">
    <property type="entry name" value="Bifunc_inhib/LTP/seed_store"/>
</dbReference>
<keyword evidence="2" id="KW-0446">Lipid-binding</keyword>
<evidence type="ECO:0000259" key="4">
    <source>
        <dbReference type="SMART" id="SM00499"/>
    </source>
</evidence>
<comment type="similarity">
    <text evidence="1 2">Belongs to the plant LTP family.</text>
</comment>
<keyword evidence="3" id="KW-0732">Signal</keyword>